<feature type="non-terminal residue" evidence="1">
    <location>
        <position position="95"/>
    </location>
</feature>
<proteinExistence type="predicted"/>
<dbReference type="EMBL" id="CAMKVN010010188">
    <property type="protein sequence ID" value="CAI2193893.1"/>
    <property type="molecule type" value="Genomic_DNA"/>
</dbReference>
<sequence length="95" mass="11154">NLRSEIWVFAEDLVLFIVIDETTYHNLNALFEILLNPISPLHDLTLVVDGANIKFMTMCARCKKFVSEDSRQMLEWHPQIMNARVTITIFTNRRM</sequence>
<dbReference type="AlphaFoldDB" id="A0A9W4T688"/>
<evidence type="ECO:0000313" key="1">
    <source>
        <dbReference type="EMBL" id="CAI2193893.1"/>
    </source>
</evidence>
<reference evidence="1" key="1">
    <citation type="submission" date="2022-08" db="EMBL/GenBank/DDBJ databases">
        <authorList>
            <person name="Kallberg Y."/>
            <person name="Tangrot J."/>
            <person name="Rosling A."/>
        </authorList>
    </citation>
    <scope>NUCLEOTIDE SEQUENCE</scope>
    <source>
        <strain evidence="1">Wild A</strain>
    </source>
</reference>
<organism evidence="1 2">
    <name type="scientific">Funneliformis geosporum</name>
    <dbReference type="NCBI Taxonomy" id="1117311"/>
    <lineage>
        <taxon>Eukaryota</taxon>
        <taxon>Fungi</taxon>
        <taxon>Fungi incertae sedis</taxon>
        <taxon>Mucoromycota</taxon>
        <taxon>Glomeromycotina</taxon>
        <taxon>Glomeromycetes</taxon>
        <taxon>Glomerales</taxon>
        <taxon>Glomeraceae</taxon>
        <taxon>Funneliformis</taxon>
    </lineage>
</organism>
<name>A0A9W4T688_9GLOM</name>
<comment type="caution">
    <text evidence="1">The sequence shown here is derived from an EMBL/GenBank/DDBJ whole genome shotgun (WGS) entry which is preliminary data.</text>
</comment>
<evidence type="ECO:0000313" key="2">
    <source>
        <dbReference type="Proteomes" id="UP001153678"/>
    </source>
</evidence>
<protein>
    <submittedName>
        <fullName evidence="1">19184_t:CDS:1</fullName>
    </submittedName>
</protein>
<keyword evidence="2" id="KW-1185">Reference proteome</keyword>
<dbReference type="Proteomes" id="UP001153678">
    <property type="component" value="Unassembled WGS sequence"/>
</dbReference>
<gene>
    <name evidence="1" type="ORF">FWILDA_LOCUS16304</name>
</gene>
<accession>A0A9W4T688</accession>